<name>A0ABY5R450_9HYPH</name>
<evidence type="ECO:0000313" key="3">
    <source>
        <dbReference type="Proteomes" id="UP001058098"/>
    </source>
</evidence>
<dbReference type="EMBL" id="CP062229">
    <property type="protein sequence ID" value="UVC17417.1"/>
    <property type="molecule type" value="Genomic_DNA"/>
</dbReference>
<protein>
    <recommendedName>
        <fullName evidence="4">VCBS repeat-containing protein</fullName>
    </recommendedName>
</protein>
<feature type="signal peptide" evidence="1">
    <location>
        <begin position="1"/>
        <end position="24"/>
    </location>
</feature>
<organism evidence="2 3">
    <name type="scientific">Mesorhizobium onobrychidis</name>
    <dbReference type="NCBI Taxonomy" id="2775404"/>
    <lineage>
        <taxon>Bacteria</taxon>
        <taxon>Pseudomonadati</taxon>
        <taxon>Pseudomonadota</taxon>
        <taxon>Alphaproteobacteria</taxon>
        <taxon>Hyphomicrobiales</taxon>
        <taxon>Phyllobacteriaceae</taxon>
        <taxon>Mesorhizobium</taxon>
    </lineage>
</organism>
<reference evidence="2" key="1">
    <citation type="submission" date="2020-09" db="EMBL/GenBank/DDBJ databases">
        <title>Rhizobia associated with sainfoin plants.</title>
        <authorList>
            <person name="Asharfi S."/>
            <person name="Kuzmanovic N."/>
            <person name="Bunk B."/>
            <person name="Sproeer C."/>
            <person name="Becker M."/>
            <person name="Thuenen T."/>
        </authorList>
    </citation>
    <scope>NUCLEOTIDE SEQUENCE</scope>
    <source>
        <strain evidence="2">OM4</strain>
    </source>
</reference>
<evidence type="ECO:0000256" key="1">
    <source>
        <dbReference type="SAM" id="SignalP"/>
    </source>
</evidence>
<sequence>MLRSILLATILAAAIAPAAAYSNAANYLIAELIASACEGNVGEIDPGSVIERDLTGDGKADLILSHEGINCSAGASTSRSSFCGAQICAVDIYVRRGALLELKTEMLGAGISVGEGQVPEIRMHAHGGEAATLKWDGREFR</sequence>
<keyword evidence="3" id="KW-1185">Reference proteome</keyword>
<evidence type="ECO:0008006" key="4">
    <source>
        <dbReference type="Google" id="ProtNLM"/>
    </source>
</evidence>
<dbReference type="RefSeq" id="WP_258122288.1">
    <property type="nucleotide sequence ID" value="NZ_CP062229.1"/>
</dbReference>
<dbReference type="Proteomes" id="UP001058098">
    <property type="component" value="Chromosome"/>
</dbReference>
<gene>
    <name evidence="2" type="ORF">IHQ72_10020</name>
</gene>
<feature type="chain" id="PRO_5047272881" description="VCBS repeat-containing protein" evidence="1">
    <location>
        <begin position="25"/>
        <end position="141"/>
    </location>
</feature>
<proteinExistence type="predicted"/>
<accession>A0ABY5R450</accession>
<keyword evidence="1" id="KW-0732">Signal</keyword>
<evidence type="ECO:0000313" key="2">
    <source>
        <dbReference type="EMBL" id="UVC17417.1"/>
    </source>
</evidence>